<dbReference type="PATRIC" id="fig|29488.15.peg.3353"/>
<proteinExistence type="predicted"/>
<evidence type="ECO:0000259" key="1">
    <source>
        <dbReference type="Pfam" id="PF10543"/>
    </source>
</evidence>
<keyword evidence="4" id="KW-1185">Reference proteome</keyword>
<dbReference type="InterPro" id="IPR018876">
    <property type="entry name" value="Phage_P22_antirepressor_C"/>
</dbReference>
<dbReference type="Proteomes" id="UP000092665">
    <property type="component" value="Unassembled WGS sequence"/>
</dbReference>
<dbReference type="InterPro" id="IPR018873">
    <property type="entry name" value="KilA-N_DNA-bd_domain"/>
</dbReference>
<feature type="domain" description="KilA-N DNA-binding" evidence="1">
    <location>
        <begin position="13"/>
        <end position="95"/>
    </location>
</feature>
<feature type="domain" description="Bacteriophage P22 antirepressor protein C-terminal" evidence="2">
    <location>
        <begin position="201"/>
        <end position="270"/>
    </location>
</feature>
<organism evidence="3 4">
    <name type="scientific">Photorhabdus namnaonensis</name>
    <dbReference type="NCBI Taxonomy" id="1851568"/>
    <lineage>
        <taxon>Bacteria</taxon>
        <taxon>Pseudomonadati</taxon>
        <taxon>Pseudomonadota</taxon>
        <taxon>Gammaproteobacteria</taxon>
        <taxon>Enterobacterales</taxon>
        <taxon>Morganellaceae</taxon>
        <taxon>Photorhabdus</taxon>
    </lineage>
</organism>
<dbReference type="AlphaFoldDB" id="A0A1B8YFU9"/>
<reference evidence="4" key="1">
    <citation type="submission" date="2015-11" db="EMBL/GenBank/DDBJ databases">
        <authorList>
            <person name="Tobias N.J."/>
            <person name="Mishra B."/>
            <person name="Gupta D.K."/>
            <person name="Thines M."/>
            <person name="Stinear T.P."/>
            <person name="Bode H.B."/>
        </authorList>
    </citation>
    <scope>NUCLEOTIDE SEQUENCE [LARGE SCALE GENOMIC DNA]</scope>
    <source>
        <strain evidence="4">PB45.5</strain>
    </source>
</reference>
<dbReference type="Pfam" id="PF10543">
    <property type="entry name" value="ORF6N"/>
    <property type="match status" value="1"/>
</dbReference>
<evidence type="ECO:0000259" key="2">
    <source>
        <dbReference type="Pfam" id="PF10548"/>
    </source>
</evidence>
<dbReference type="Pfam" id="PF10548">
    <property type="entry name" value="P22_AR_C"/>
    <property type="match status" value="1"/>
</dbReference>
<comment type="caution">
    <text evidence="3">The sequence shown here is derived from an EMBL/GenBank/DDBJ whole genome shotgun (WGS) entry which is preliminary data.</text>
</comment>
<accession>A0A1B8YFU9</accession>
<name>A0A1B8YFU9_9GAMM</name>
<evidence type="ECO:0000313" key="4">
    <source>
        <dbReference type="Proteomes" id="UP000092665"/>
    </source>
</evidence>
<protein>
    <submittedName>
        <fullName evidence="3">ORF6N domain protein</fullName>
    </submittedName>
</protein>
<dbReference type="EMBL" id="LOIC01000077">
    <property type="protein sequence ID" value="OCA53947.1"/>
    <property type="molecule type" value="Genomic_DNA"/>
</dbReference>
<sequence length="293" mass="33912">MANQISAQNLQAIIHNSIPVITTELLAQLYETSTNNIKVNHSRNTQRFVEGKHYFKIIGKALKDLRVTLSNLQISPKTRSLILWTERGAARHAKMLDTDKAWDVFEALEDFYFSQKGAAEVKKKTRRSTASQLIPLRQTAERLITTGIGKIYPDIWKLVHEHFEVEHIHQLEPTQITEAVEFLNALEGEFLGKEELPALEIKQQISDDDLQTLCWLWQHSINMARYMIDIEPLLKVAEHKLAATYYGYPRNSIRCANNARRILEKATEHIQIKQIQLDNWRVLHSLRIPNSPF</sequence>
<gene>
    <name evidence="3" type="ORF">Phpb_03051</name>
</gene>
<evidence type="ECO:0000313" key="3">
    <source>
        <dbReference type="EMBL" id="OCA53947.1"/>
    </source>
</evidence>